<keyword evidence="6 10" id="KW-0547">Nucleotide-binding</keyword>
<evidence type="ECO:0000256" key="4">
    <source>
        <dbReference type="ARBA" id="ARBA00022684"/>
    </source>
</evidence>
<reference evidence="12 13" key="1">
    <citation type="submission" date="2019-03" db="EMBL/GenBank/DDBJ databases">
        <title>Sequencing the genomes of 1000 actinobacteria strains.</title>
        <authorList>
            <person name="Klenk H.-P."/>
        </authorList>
    </citation>
    <scope>NUCLEOTIDE SEQUENCE [LARGE SCALE GENOMIC DNA]</scope>
    <source>
        <strain evidence="12 13">DSM 44969</strain>
    </source>
</reference>
<dbReference type="HAMAP" id="MF_00162">
    <property type="entry name" value="GSH_S"/>
    <property type="match status" value="1"/>
</dbReference>
<keyword evidence="4 10" id="KW-0317">Glutathione biosynthesis</keyword>
<comment type="cofactor">
    <cofactor evidence="2">
        <name>Mg(2+)</name>
        <dbReference type="ChEBI" id="CHEBI:18420"/>
    </cofactor>
</comment>
<dbReference type="AlphaFoldDB" id="A0A4R1HU59"/>
<accession>A0A4R1HU59</accession>
<dbReference type="Gene3D" id="3.30.470.20">
    <property type="entry name" value="ATP-grasp fold, B domain"/>
    <property type="match status" value="1"/>
</dbReference>
<evidence type="ECO:0000313" key="13">
    <source>
        <dbReference type="Proteomes" id="UP000295560"/>
    </source>
</evidence>
<dbReference type="SUPFAM" id="SSF56059">
    <property type="entry name" value="Glutathione synthetase ATP-binding domain-like"/>
    <property type="match status" value="1"/>
</dbReference>
<evidence type="ECO:0000256" key="10">
    <source>
        <dbReference type="HAMAP-Rule" id="MF_00162"/>
    </source>
</evidence>
<keyword evidence="13" id="KW-1185">Reference proteome</keyword>
<dbReference type="NCBIfam" id="TIGR01380">
    <property type="entry name" value="glut_syn"/>
    <property type="match status" value="1"/>
</dbReference>
<dbReference type="OrthoDB" id="9785415at2"/>
<evidence type="ECO:0000256" key="9">
    <source>
        <dbReference type="ARBA" id="ARBA00023211"/>
    </source>
</evidence>
<dbReference type="InterPro" id="IPR004215">
    <property type="entry name" value="GSHS_N"/>
</dbReference>
<comment type="caution">
    <text evidence="12">The sequence shown here is derived from an EMBL/GenBank/DDBJ whole genome shotgun (WGS) entry which is preliminary data.</text>
</comment>
<dbReference type="Gene3D" id="3.30.1490.20">
    <property type="entry name" value="ATP-grasp fold, A domain"/>
    <property type="match status" value="1"/>
</dbReference>
<dbReference type="InterPro" id="IPR006284">
    <property type="entry name" value="Glut_synth_pro"/>
</dbReference>
<keyword evidence="3 10" id="KW-0436">Ligase</keyword>
<evidence type="ECO:0000256" key="7">
    <source>
        <dbReference type="ARBA" id="ARBA00022840"/>
    </source>
</evidence>
<feature type="domain" description="ATP-grasp" evidence="11">
    <location>
        <begin position="137"/>
        <end position="321"/>
    </location>
</feature>
<evidence type="ECO:0000256" key="1">
    <source>
        <dbReference type="ARBA" id="ARBA00001936"/>
    </source>
</evidence>
<dbReference type="PANTHER" id="PTHR21621">
    <property type="entry name" value="RIBOSOMAL PROTEIN S6 MODIFICATION PROTEIN"/>
    <property type="match status" value="1"/>
</dbReference>
<keyword evidence="8" id="KW-0460">Magnesium</keyword>
<dbReference type="Proteomes" id="UP000295560">
    <property type="component" value="Unassembled WGS sequence"/>
</dbReference>
<evidence type="ECO:0000313" key="12">
    <source>
        <dbReference type="EMBL" id="TCK26207.1"/>
    </source>
</evidence>
<comment type="similarity">
    <text evidence="10">Belongs to the prokaryotic GSH synthase family.</text>
</comment>
<dbReference type="InterPro" id="IPR011761">
    <property type="entry name" value="ATP-grasp"/>
</dbReference>
<evidence type="ECO:0000256" key="5">
    <source>
        <dbReference type="ARBA" id="ARBA00022723"/>
    </source>
</evidence>
<dbReference type="NCBIfam" id="NF003573">
    <property type="entry name" value="PRK05246.1"/>
    <property type="match status" value="1"/>
</dbReference>
<comment type="cofactor">
    <cofactor evidence="1">
        <name>Mn(2+)</name>
        <dbReference type="ChEBI" id="CHEBI:29035"/>
    </cofactor>
</comment>
<dbReference type="PROSITE" id="PS50975">
    <property type="entry name" value="ATP_GRASP"/>
    <property type="match status" value="1"/>
</dbReference>
<dbReference type="GO" id="GO:0005737">
    <property type="term" value="C:cytoplasm"/>
    <property type="evidence" value="ECO:0007669"/>
    <property type="project" value="TreeGrafter"/>
</dbReference>
<proteinExistence type="inferred from homology"/>
<dbReference type="InterPro" id="IPR013815">
    <property type="entry name" value="ATP_grasp_subdomain_1"/>
</dbReference>
<dbReference type="GO" id="GO:0005524">
    <property type="term" value="F:ATP binding"/>
    <property type="evidence" value="ECO:0007669"/>
    <property type="project" value="UniProtKB-UniRule"/>
</dbReference>
<keyword evidence="9" id="KW-0464">Manganese</keyword>
<dbReference type="Pfam" id="PF02955">
    <property type="entry name" value="GSH-S_ATP"/>
    <property type="match status" value="1"/>
</dbReference>
<comment type="catalytic activity">
    <reaction evidence="10">
        <text>gamma-L-glutamyl-L-cysteine + glycine + ATP = glutathione + ADP + phosphate + H(+)</text>
        <dbReference type="Rhea" id="RHEA:13557"/>
        <dbReference type="ChEBI" id="CHEBI:15378"/>
        <dbReference type="ChEBI" id="CHEBI:30616"/>
        <dbReference type="ChEBI" id="CHEBI:43474"/>
        <dbReference type="ChEBI" id="CHEBI:57305"/>
        <dbReference type="ChEBI" id="CHEBI:57925"/>
        <dbReference type="ChEBI" id="CHEBI:58173"/>
        <dbReference type="ChEBI" id="CHEBI:456216"/>
        <dbReference type="EC" id="6.3.2.3"/>
    </reaction>
</comment>
<dbReference type="Gene3D" id="3.40.50.20">
    <property type="match status" value="1"/>
</dbReference>
<dbReference type="GO" id="GO:0046872">
    <property type="term" value="F:metal ion binding"/>
    <property type="evidence" value="ECO:0007669"/>
    <property type="project" value="UniProtKB-KW"/>
</dbReference>
<evidence type="ECO:0000256" key="3">
    <source>
        <dbReference type="ARBA" id="ARBA00022598"/>
    </source>
</evidence>
<keyword evidence="5" id="KW-0479">Metal-binding</keyword>
<name>A0A4R1HU59_PSEEN</name>
<dbReference type="Pfam" id="PF02951">
    <property type="entry name" value="GSH-S_N"/>
    <property type="match status" value="1"/>
</dbReference>
<keyword evidence="7 10" id="KW-0067">ATP-binding</keyword>
<gene>
    <name evidence="10" type="primary">gshB</name>
    <name evidence="12" type="ORF">EV378_2036</name>
</gene>
<dbReference type="EMBL" id="SMFZ01000001">
    <property type="protein sequence ID" value="TCK26207.1"/>
    <property type="molecule type" value="Genomic_DNA"/>
</dbReference>
<protein>
    <recommendedName>
        <fullName evidence="10">Glutathione synthetase</fullName>
        <ecNumber evidence="10">6.3.2.3</ecNumber>
    </recommendedName>
    <alternativeName>
        <fullName evidence="10">GSH synthetase</fullName>
        <shortName evidence="10">GSH-S</shortName>
        <shortName evidence="10">GSHase</shortName>
    </alternativeName>
    <alternativeName>
        <fullName evidence="10">Glutathione synthase</fullName>
    </alternativeName>
</protein>
<dbReference type="GO" id="GO:0004363">
    <property type="term" value="F:glutathione synthase activity"/>
    <property type="evidence" value="ECO:0007669"/>
    <property type="project" value="UniProtKB-UniRule"/>
</dbReference>
<comment type="pathway">
    <text evidence="10">Sulfur metabolism; glutathione biosynthesis; glutathione from L-cysteine and L-glutamate: step 2/2.</text>
</comment>
<dbReference type="SUPFAM" id="SSF52440">
    <property type="entry name" value="PreATP-grasp domain"/>
    <property type="match status" value="1"/>
</dbReference>
<dbReference type="InterPro" id="IPR004218">
    <property type="entry name" value="GSHS_ATP-bd"/>
</dbReference>
<evidence type="ECO:0000256" key="2">
    <source>
        <dbReference type="ARBA" id="ARBA00001946"/>
    </source>
</evidence>
<evidence type="ECO:0000256" key="6">
    <source>
        <dbReference type="ARBA" id="ARBA00022741"/>
    </source>
</evidence>
<sequence>MPHSLRIVIVADPLPDLNPGHDTTVALMEAAQERGHELLCTTAARLRIRDTRTYAACRSVAVVPAKLADGHWTAVDDWYRAGPEQDVRLDDVDVVAMRTDPPFDGNYLNATYLLDQVDDRKVVMVNKPAGLRTANEKLFTLRFPDLIPDTLVTADPREIVSTVRRWGRAVLKPTDGMAGRGILQLRPDDSNLPSILELATLRGTRQVVVQRYLSEADHGDRRIIVLDGEPIGVVRRVAVPGEFRCNMAAGARAVADQVTPQDKQLCAAMAPDLAELGIVFAGIDVIGDRLTEVNVTSPTGIREIDALSGSDLPRLVVEAWERSCEDKRRTVV</sequence>
<evidence type="ECO:0000259" key="11">
    <source>
        <dbReference type="PROSITE" id="PS50975"/>
    </source>
</evidence>
<evidence type="ECO:0000256" key="8">
    <source>
        <dbReference type="ARBA" id="ARBA00022842"/>
    </source>
</evidence>
<dbReference type="UniPathway" id="UPA00142">
    <property type="reaction ID" value="UER00210"/>
</dbReference>
<dbReference type="RefSeq" id="WP_132423106.1">
    <property type="nucleotide sequence ID" value="NZ_SMFZ01000001.1"/>
</dbReference>
<dbReference type="PANTHER" id="PTHR21621:SF4">
    <property type="entry name" value="GLUTATHIONE SYNTHETASE"/>
    <property type="match status" value="1"/>
</dbReference>
<organism evidence="12 13">
    <name type="scientific">Pseudonocardia endophytica</name>
    <dbReference type="NCBI Taxonomy" id="401976"/>
    <lineage>
        <taxon>Bacteria</taxon>
        <taxon>Bacillati</taxon>
        <taxon>Actinomycetota</taxon>
        <taxon>Actinomycetes</taxon>
        <taxon>Pseudonocardiales</taxon>
        <taxon>Pseudonocardiaceae</taxon>
        <taxon>Pseudonocardia</taxon>
    </lineage>
</organism>
<dbReference type="InterPro" id="IPR016185">
    <property type="entry name" value="PreATP-grasp_dom_sf"/>
</dbReference>
<dbReference type="EC" id="6.3.2.3" evidence="10"/>